<protein>
    <submittedName>
        <fullName evidence="1">13176_t:CDS:1</fullName>
    </submittedName>
</protein>
<gene>
    <name evidence="1" type="ORF">RPERSI_LOCUS26381</name>
</gene>
<feature type="non-terminal residue" evidence="1">
    <location>
        <position position="133"/>
    </location>
</feature>
<reference evidence="1" key="1">
    <citation type="submission" date="2021-06" db="EMBL/GenBank/DDBJ databases">
        <authorList>
            <person name="Kallberg Y."/>
            <person name="Tangrot J."/>
            <person name="Rosling A."/>
        </authorList>
    </citation>
    <scope>NUCLEOTIDE SEQUENCE</scope>
    <source>
        <strain evidence="1">MA461A</strain>
    </source>
</reference>
<dbReference type="Proteomes" id="UP000789920">
    <property type="component" value="Unassembled WGS sequence"/>
</dbReference>
<organism evidence="1 2">
    <name type="scientific">Racocetra persica</name>
    <dbReference type="NCBI Taxonomy" id="160502"/>
    <lineage>
        <taxon>Eukaryota</taxon>
        <taxon>Fungi</taxon>
        <taxon>Fungi incertae sedis</taxon>
        <taxon>Mucoromycota</taxon>
        <taxon>Glomeromycotina</taxon>
        <taxon>Glomeromycetes</taxon>
        <taxon>Diversisporales</taxon>
        <taxon>Gigasporaceae</taxon>
        <taxon>Racocetra</taxon>
    </lineage>
</organism>
<accession>A0ACA9S3U1</accession>
<dbReference type="EMBL" id="CAJVQC010089874">
    <property type="protein sequence ID" value="CAG8825027.1"/>
    <property type="molecule type" value="Genomic_DNA"/>
</dbReference>
<evidence type="ECO:0000313" key="1">
    <source>
        <dbReference type="EMBL" id="CAG8825027.1"/>
    </source>
</evidence>
<name>A0ACA9S3U1_9GLOM</name>
<comment type="caution">
    <text evidence="1">The sequence shown here is derived from an EMBL/GenBank/DDBJ whole genome shotgun (WGS) entry which is preliminary data.</text>
</comment>
<sequence length="133" mass="15590">MPSSENPSPYENLIKFLQENIKFLNREKRRLEKRLQINKVNEADFKPKFEEFQNVIKDRKSILDESGKPSLEELTFLGVADVSQFIVSGLEIPISKIMVNTILTIWVQGVRESNGEYEKWKKCSIPLFYYTTK</sequence>
<proteinExistence type="predicted"/>
<keyword evidence="2" id="KW-1185">Reference proteome</keyword>
<evidence type="ECO:0000313" key="2">
    <source>
        <dbReference type="Proteomes" id="UP000789920"/>
    </source>
</evidence>